<dbReference type="AlphaFoldDB" id="A0A2N0ANG2"/>
<name>A0A2N0ANG2_9LEPT</name>
<keyword evidence="2" id="KW-1185">Reference proteome</keyword>
<accession>A0A2N0ANG2</accession>
<sequence length="144" mass="16425">MNHSNTSLIIVFSLVFLFACRLPIDNPNTSLTISKKETEDKIATYTTIKTLSCQFEGFQSYFFSELGNDEDPNPDSKNQSIYYEKRAVSACLRSILAIPCPSYSKNTTQAVSEMILHIATNRKLNCNFKVALFFEFEKPFYGNF</sequence>
<reference evidence="1 2" key="1">
    <citation type="submission" date="2017-07" db="EMBL/GenBank/DDBJ databases">
        <title>Leptospira spp. isolated from tropical soils.</title>
        <authorList>
            <person name="Thibeaux R."/>
            <person name="Iraola G."/>
            <person name="Ferres I."/>
            <person name="Bierque E."/>
            <person name="Girault D."/>
            <person name="Soupe-Gilbert M.-E."/>
            <person name="Picardeau M."/>
            <person name="Goarant C."/>
        </authorList>
    </citation>
    <scope>NUCLEOTIDE SEQUENCE [LARGE SCALE GENOMIC DNA]</scope>
    <source>
        <strain evidence="1 2">FH2-B-A1</strain>
    </source>
</reference>
<evidence type="ECO:0000313" key="1">
    <source>
        <dbReference type="EMBL" id="PJZ85765.1"/>
    </source>
</evidence>
<protein>
    <submittedName>
        <fullName evidence="1">Uncharacterized protein</fullName>
    </submittedName>
</protein>
<dbReference type="EMBL" id="NPDX01000001">
    <property type="protein sequence ID" value="PJZ85765.1"/>
    <property type="molecule type" value="Genomic_DNA"/>
</dbReference>
<dbReference type="RefSeq" id="WP_100742680.1">
    <property type="nucleotide sequence ID" value="NZ_NPDW01000001.1"/>
</dbReference>
<dbReference type="OrthoDB" id="330249at2"/>
<organism evidence="1 2">
    <name type="scientific">Leptospira harrisiae</name>
    <dbReference type="NCBI Taxonomy" id="2023189"/>
    <lineage>
        <taxon>Bacteria</taxon>
        <taxon>Pseudomonadati</taxon>
        <taxon>Spirochaetota</taxon>
        <taxon>Spirochaetia</taxon>
        <taxon>Leptospirales</taxon>
        <taxon>Leptospiraceae</taxon>
        <taxon>Leptospira</taxon>
    </lineage>
</organism>
<proteinExistence type="predicted"/>
<evidence type="ECO:0000313" key="2">
    <source>
        <dbReference type="Proteomes" id="UP000232145"/>
    </source>
</evidence>
<gene>
    <name evidence="1" type="ORF">CH364_06080</name>
</gene>
<dbReference type="Proteomes" id="UP000232145">
    <property type="component" value="Unassembled WGS sequence"/>
</dbReference>
<comment type="caution">
    <text evidence="1">The sequence shown here is derived from an EMBL/GenBank/DDBJ whole genome shotgun (WGS) entry which is preliminary data.</text>
</comment>